<protein>
    <submittedName>
        <fullName evidence="1">DUF6517 family protein</fullName>
    </submittedName>
</protein>
<proteinExistence type="predicted"/>
<evidence type="ECO:0000313" key="2">
    <source>
        <dbReference type="Proteomes" id="UP001203207"/>
    </source>
</evidence>
<reference evidence="1" key="1">
    <citation type="journal article" date="2022" name="Syst. Appl. Microbiol.">
        <title>Natronocalculus amylovorans gen. nov., sp. nov., and Natranaeroarchaeum aerophilus sp. nov., dominant culturable amylolytic natronoarchaea from hypersaline soda lakes in southwestern Siberia.</title>
        <authorList>
            <person name="Sorokin D.Y."/>
            <person name="Elcheninov A.G."/>
            <person name="Khizhniak T.V."/>
            <person name="Koenen M."/>
            <person name="Bale N.J."/>
            <person name="Damste J.S.S."/>
            <person name="Kublanov I.V."/>
        </authorList>
    </citation>
    <scope>NUCLEOTIDE SEQUENCE</scope>
    <source>
        <strain evidence="1">AArc-St2</strain>
    </source>
</reference>
<comment type="caution">
    <text evidence="1">The sequence shown here is derived from an EMBL/GenBank/DDBJ whole genome shotgun (WGS) entry which is preliminary data.</text>
</comment>
<organism evidence="1 2">
    <name type="scientific">Natronocalculus amylovorans</name>
    <dbReference type="NCBI Taxonomy" id="2917812"/>
    <lineage>
        <taxon>Archaea</taxon>
        <taxon>Methanobacteriati</taxon>
        <taxon>Methanobacteriota</taxon>
        <taxon>Stenosarchaea group</taxon>
        <taxon>Halobacteria</taxon>
        <taxon>Halobacteriales</taxon>
        <taxon>Haloferacaceae</taxon>
        <taxon>Natronocalculus</taxon>
    </lineage>
</organism>
<keyword evidence="2" id="KW-1185">Reference proteome</keyword>
<evidence type="ECO:0000313" key="1">
    <source>
        <dbReference type="EMBL" id="MCL9817247.1"/>
    </source>
</evidence>
<dbReference type="EMBL" id="JAKRVX010000003">
    <property type="protein sequence ID" value="MCL9817247.1"/>
    <property type="molecule type" value="Genomic_DNA"/>
</dbReference>
<dbReference type="PROSITE" id="PS51257">
    <property type="entry name" value="PROKAR_LIPOPROTEIN"/>
    <property type="match status" value="1"/>
</dbReference>
<dbReference type="InterPro" id="IPR045396">
    <property type="entry name" value="DUF6517"/>
</dbReference>
<dbReference type="Proteomes" id="UP001203207">
    <property type="component" value="Unassembled WGS sequence"/>
</dbReference>
<dbReference type="Pfam" id="PF20127">
    <property type="entry name" value="DUF6517"/>
    <property type="match status" value="1"/>
</dbReference>
<sequence>MVSRRQLLGMSIGGVTLLSGCADFVTGSGPLSVEASPATVPSNTLADTGYEVDREEAQTLREEFAAAGQTREVEATNQLAIYYKQFEIPDVGETETGVFAAVATPAVEIAGQEFNPVAELDHRELIEMFTEQYGEVSNLEQRGTETYTILGESVTASLFTAEAVMEGQSVDIRGQIAVMRNADDFIISAAVSPERIHEQAESSTPQLFESIEHAH</sequence>
<gene>
    <name evidence="1" type="ORF">AArcSt2_09845</name>
</gene>
<reference evidence="1" key="2">
    <citation type="submission" date="2022-02" db="EMBL/GenBank/DDBJ databases">
        <authorList>
            <person name="Elcheninov A.G."/>
            <person name="Sorokin D.Y."/>
            <person name="Kublanov I.V."/>
        </authorList>
    </citation>
    <scope>NUCLEOTIDE SEQUENCE</scope>
    <source>
        <strain evidence="1">AArc-St2</strain>
    </source>
</reference>
<accession>A0AAE3FX85</accession>
<dbReference type="RefSeq" id="WP_250584264.1">
    <property type="nucleotide sequence ID" value="NZ_JAKRVX010000003.1"/>
</dbReference>
<name>A0AAE3FX85_9EURY</name>
<dbReference type="AlphaFoldDB" id="A0AAE3FX85"/>